<name>A0A285U6H6_9STAP</name>
<dbReference type="OrthoDB" id="5431160at2"/>
<evidence type="ECO:0000259" key="1">
    <source>
        <dbReference type="Pfam" id="PF01243"/>
    </source>
</evidence>
<organism evidence="2 3">
    <name type="scientific">Salinicoccus kekensis</name>
    <dbReference type="NCBI Taxonomy" id="714307"/>
    <lineage>
        <taxon>Bacteria</taxon>
        <taxon>Bacillati</taxon>
        <taxon>Bacillota</taxon>
        <taxon>Bacilli</taxon>
        <taxon>Bacillales</taxon>
        <taxon>Staphylococcaceae</taxon>
        <taxon>Salinicoccus</taxon>
    </lineage>
</organism>
<dbReference type="InterPro" id="IPR011576">
    <property type="entry name" value="Pyridox_Oxase_N"/>
</dbReference>
<evidence type="ECO:0000313" key="2">
    <source>
        <dbReference type="EMBL" id="SOC37544.1"/>
    </source>
</evidence>
<dbReference type="Pfam" id="PF01243">
    <property type="entry name" value="PNPOx_N"/>
    <property type="match status" value="1"/>
</dbReference>
<dbReference type="EMBL" id="OBQF01000001">
    <property type="protein sequence ID" value="SOC37544.1"/>
    <property type="molecule type" value="Genomic_DNA"/>
</dbReference>
<protein>
    <submittedName>
        <fullName evidence="2">Pyridoxamine 5'-phosphate oxidase</fullName>
    </submittedName>
</protein>
<dbReference type="SUPFAM" id="SSF50475">
    <property type="entry name" value="FMN-binding split barrel"/>
    <property type="match status" value="1"/>
</dbReference>
<proteinExistence type="predicted"/>
<accession>A0A285U6H6</accession>
<dbReference type="Proteomes" id="UP000219412">
    <property type="component" value="Unassembled WGS sequence"/>
</dbReference>
<evidence type="ECO:0000313" key="3">
    <source>
        <dbReference type="Proteomes" id="UP000219412"/>
    </source>
</evidence>
<dbReference type="InterPro" id="IPR012349">
    <property type="entry name" value="Split_barrel_FMN-bd"/>
</dbReference>
<keyword evidence="3" id="KW-1185">Reference proteome</keyword>
<reference evidence="3" key="1">
    <citation type="submission" date="2017-08" db="EMBL/GenBank/DDBJ databases">
        <authorList>
            <person name="Varghese N."/>
            <person name="Submissions S."/>
        </authorList>
    </citation>
    <scope>NUCLEOTIDE SEQUENCE [LARGE SCALE GENOMIC DNA]</scope>
    <source>
        <strain evidence="3">DSM 23173</strain>
    </source>
</reference>
<dbReference type="RefSeq" id="WP_097037975.1">
    <property type="nucleotide sequence ID" value="NZ_OBQF01000001.1"/>
</dbReference>
<gene>
    <name evidence="2" type="ORF">SAMN05878391_0002</name>
</gene>
<feature type="domain" description="Pyridoxamine 5'-phosphate oxidase N-terminal" evidence="1">
    <location>
        <begin position="7"/>
        <end position="95"/>
    </location>
</feature>
<sequence length="123" mass="13782">METKKLMDEIDLILHTSKVGTMSTSSSPTVSEYMTYYIKDYALYTETEKNSPIISGIEHNPLVQITLGSDEQSDNHLEIMGETEVVTDREIIDWLAQEKGPLTVAADMVMLKIMALKVKLVGE</sequence>
<dbReference type="AlphaFoldDB" id="A0A285U6H6"/>
<dbReference type="Gene3D" id="2.30.110.10">
    <property type="entry name" value="Electron Transport, Fmn-binding Protein, Chain A"/>
    <property type="match status" value="1"/>
</dbReference>